<sequence>MSLPSCLGKLLFDAVPDLLVGFLEACVEALQDAFAAFVIGEERARPVHIEEMVELVDFRLPRYTPCCFARMEPCGDTQGQLLEWELPL</sequence>
<evidence type="ECO:0000313" key="1">
    <source>
        <dbReference type="EMBL" id="MBL3688952.1"/>
    </source>
</evidence>
<comment type="caution">
    <text evidence="1">The sequence shown here is derived from an EMBL/GenBank/DDBJ whole genome shotgun (WGS) entry which is preliminary data.</text>
</comment>
<evidence type="ECO:0000313" key="2">
    <source>
        <dbReference type="Proteomes" id="UP001646141"/>
    </source>
</evidence>
<dbReference type="EMBL" id="QYAD01000001">
    <property type="protein sequence ID" value="MBL3688952.1"/>
    <property type="molecule type" value="Genomic_DNA"/>
</dbReference>
<protein>
    <recommendedName>
        <fullName evidence="3">Transposase</fullName>
    </recommendedName>
</protein>
<reference evidence="1 2" key="1">
    <citation type="submission" date="2018-09" db="EMBL/GenBank/DDBJ databases">
        <title>Comparative genomics of Leucobacter spp.</title>
        <authorList>
            <person name="Reis A.C."/>
            <person name="Kolvenbach B.A."/>
            <person name="Corvini P.F.X."/>
            <person name="Nunes O.C."/>
        </authorList>
    </citation>
    <scope>NUCLEOTIDE SEQUENCE [LARGE SCALE GENOMIC DNA]</scope>
    <source>
        <strain evidence="1 2">L-1</strain>
    </source>
</reference>
<evidence type="ECO:0008006" key="3">
    <source>
        <dbReference type="Google" id="ProtNLM"/>
    </source>
</evidence>
<gene>
    <name evidence="1" type="ORF">D3226_03140</name>
</gene>
<dbReference type="Proteomes" id="UP001646141">
    <property type="component" value="Unassembled WGS sequence"/>
</dbReference>
<proteinExistence type="predicted"/>
<keyword evidence="2" id="KW-1185">Reference proteome</keyword>
<name>A0ABS1SPA3_9MICO</name>
<organism evidence="1 2">
    <name type="scientific">Leucobacter chromiireducens subsp. chromiireducens</name>
    <dbReference type="NCBI Taxonomy" id="660067"/>
    <lineage>
        <taxon>Bacteria</taxon>
        <taxon>Bacillati</taxon>
        <taxon>Actinomycetota</taxon>
        <taxon>Actinomycetes</taxon>
        <taxon>Micrococcales</taxon>
        <taxon>Microbacteriaceae</taxon>
        <taxon>Leucobacter</taxon>
    </lineage>
</organism>
<accession>A0ABS1SPA3</accession>